<name>A0ABD0K0S4_9CAEN</name>
<dbReference type="AlphaFoldDB" id="A0ABD0K0S4"/>
<feature type="non-terminal residue" evidence="2">
    <location>
        <position position="1"/>
    </location>
</feature>
<organism evidence="2 3">
    <name type="scientific">Batillaria attramentaria</name>
    <dbReference type="NCBI Taxonomy" id="370345"/>
    <lineage>
        <taxon>Eukaryota</taxon>
        <taxon>Metazoa</taxon>
        <taxon>Spiralia</taxon>
        <taxon>Lophotrochozoa</taxon>
        <taxon>Mollusca</taxon>
        <taxon>Gastropoda</taxon>
        <taxon>Caenogastropoda</taxon>
        <taxon>Sorbeoconcha</taxon>
        <taxon>Cerithioidea</taxon>
        <taxon>Batillariidae</taxon>
        <taxon>Batillaria</taxon>
    </lineage>
</organism>
<accession>A0ABD0K0S4</accession>
<proteinExistence type="predicted"/>
<dbReference type="EMBL" id="JACVVK020000278">
    <property type="protein sequence ID" value="KAK7480596.1"/>
    <property type="molecule type" value="Genomic_DNA"/>
</dbReference>
<evidence type="ECO:0000313" key="2">
    <source>
        <dbReference type="EMBL" id="KAK7480596.1"/>
    </source>
</evidence>
<evidence type="ECO:0000313" key="3">
    <source>
        <dbReference type="Proteomes" id="UP001519460"/>
    </source>
</evidence>
<dbReference type="Proteomes" id="UP001519460">
    <property type="component" value="Unassembled WGS sequence"/>
</dbReference>
<reference evidence="2 3" key="1">
    <citation type="journal article" date="2023" name="Sci. Data">
        <title>Genome assembly of the Korean intertidal mud-creeper Batillaria attramentaria.</title>
        <authorList>
            <person name="Patra A.K."/>
            <person name="Ho P.T."/>
            <person name="Jun S."/>
            <person name="Lee S.J."/>
            <person name="Kim Y."/>
            <person name="Won Y.J."/>
        </authorList>
    </citation>
    <scope>NUCLEOTIDE SEQUENCE [LARGE SCALE GENOMIC DNA]</scope>
    <source>
        <strain evidence="2">Wonlab-2016</strain>
    </source>
</reference>
<gene>
    <name evidence="2" type="ORF">BaRGS_00028172</name>
</gene>
<keyword evidence="3" id="KW-1185">Reference proteome</keyword>
<comment type="caution">
    <text evidence="2">The sequence shown here is derived from an EMBL/GenBank/DDBJ whole genome shotgun (WGS) entry which is preliminary data.</text>
</comment>
<evidence type="ECO:0000256" key="1">
    <source>
        <dbReference type="SAM" id="MobiDB-lite"/>
    </source>
</evidence>
<sequence length="119" mass="13064">RRYTEVAYIAGLTVLAMQRSANMRGGKEEGVDGGGGGGGSMERKRVVVEYGREGGIVMGGTQTEADRKCCFIPQDAFSILKSRVRRAIDLRFHRNVTSAPISIAREDGAIFNDRKRARE</sequence>
<protein>
    <submittedName>
        <fullName evidence="2">Uncharacterized protein</fullName>
    </submittedName>
</protein>
<feature type="region of interest" description="Disordered" evidence="1">
    <location>
        <begin position="23"/>
        <end position="42"/>
    </location>
</feature>